<organism evidence="1 2">
    <name type="scientific">Meloidogyne enterolobii</name>
    <name type="common">Root-knot nematode worm</name>
    <name type="synonym">Meloidogyne mayaguensis</name>
    <dbReference type="NCBI Taxonomy" id="390850"/>
    <lineage>
        <taxon>Eukaryota</taxon>
        <taxon>Metazoa</taxon>
        <taxon>Ecdysozoa</taxon>
        <taxon>Nematoda</taxon>
        <taxon>Chromadorea</taxon>
        <taxon>Rhabditida</taxon>
        <taxon>Tylenchina</taxon>
        <taxon>Tylenchomorpha</taxon>
        <taxon>Tylenchoidea</taxon>
        <taxon>Meloidogynidae</taxon>
        <taxon>Meloidogyninae</taxon>
        <taxon>Meloidogyne</taxon>
    </lineage>
</organism>
<proteinExistence type="predicted"/>
<comment type="caution">
    <text evidence="1">The sequence shown here is derived from an EMBL/GenBank/DDBJ whole genome shotgun (WGS) entry which is preliminary data.</text>
</comment>
<evidence type="ECO:0000313" key="2">
    <source>
        <dbReference type="Proteomes" id="UP000580250"/>
    </source>
</evidence>
<accession>A0A6V7TT98</accession>
<dbReference type="Proteomes" id="UP000580250">
    <property type="component" value="Unassembled WGS sequence"/>
</dbReference>
<name>A0A6V7TT98_MELEN</name>
<dbReference type="AlphaFoldDB" id="A0A6V7TT98"/>
<reference evidence="1 2" key="1">
    <citation type="submission" date="2020-08" db="EMBL/GenBank/DDBJ databases">
        <authorList>
            <person name="Koutsovoulos G."/>
            <person name="Danchin GJ E."/>
        </authorList>
    </citation>
    <scope>NUCLEOTIDE SEQUENCE [LARGE SCALE GENOMIC DNA]</scope>
</reference>
<gene>
    <name evidence="1" type="ORF">MENT_LOCUS4139</name>
</gene>
<protein>
    <submittedName>
        <fullName evidence="1">Uncharacterized protein</fullName>
    </submittedName>
</protein>
<sequence>MKQVFKAFNVDDFDHQKARQLAGIFGGKIKGEADQAVLENIHERIFKFYEKHL</sequence>
<evidence type="ECO:0000313" key="1">
    <source>
        <dbReference type="EMBL" id="CAD2133840.1"/>
    </source>
</evidence>
<dbReference type="EMBL" id="CAJEWN010000014">
    <property type="protein sequence ID" value="CAD2133840.1"/>
    <property type="molecule type" value="Genomic_DNA"/>
</dbReference>